<gene>
    <name evidence="2" type="ORF">K443DRAFT_112552</name>
</gene>
<dbReference type="OrthoDB" id="2527272at2759"/>
<feature type="domain" description="CxC6 like cysteine cluster associated with KDZ" evidence="1">
    <location>
        <begin position="73"/>
        <end position="135"/>
    </location>
</feature>
<dbReference type="Pfam" id="PF18721">
    <property type="entry name" value="CxC6"/>
    <property type="match status" value="1"/>
</dbReference>
<dbReference type="HOGENOM" id="CLU_004966_0_1_1"/>
<feature type="non-terminal residue" evidence="2">
    <location>
        <position position="270"/>
    </location>
</feature>
<reference evidence="2 3" key="1">
    <citation type="submission" date="2014-04" db="EMBL/GenBank/DDBJ databases">
        <authorList>
            <consortium name="DOE Joint Genome Institute"/>
            <person name="Kuo A."/>
            <person name="Kohler A."/>
            <person name="Nagy L.G."/>
            <person name="Floudas D."/>
            <person name="Copeland A."/>
            <person name="Barry K.W."/>
            <person name="Cichocki N."/>
            <person name="Veneault-Fourrey C."/>
            <person name="LaButti K."/>
            <person name="Lindquist E.A."/>
            <person name="Lipzen A."/>
            <person name="Lundell T."/>
            <person name="Morin E."/>
            <person name="Murat C."/>
            <person name="Sun H."/>
            <person name="Tunlid A."/>
            <person name="Henrissat B."/>
            <person name="Grigoriev I.V."/>
            <person name="Hibbett D.S."/>
            <person name="Martin F."/>
            <person name="Nordberg H.P."/>
            <person name="Cantor M.N."/>
            <person name="Hua S.X."/>
        </authorList>
    </citation>
    <scope>NUCLEOTIDE SEQUENCE [LARGE SCALE GENOMIC DNA]</scope>
    <source>
        <strain evidence="2 3">LaAM-08-1</strain>
    </source>
</reference>
<evidence type="ECO:0000313" key="3">
    <source>
        <dbReference type="Proteomes" id="UP000054477"/>
    </source>
</evidence>
<protein>
    <recommendedName>
        <fullName evidence="1">CxC6 like cysteine cluster associated with KDZ domain-containing protein</fullName>
    </recommendedName>
</protein>
<sequence>IAQASGVMFETNDNPSIDDLTHDAFAVLGEGGAVRLSDKHTCSECTQECKAVADFLPAANDAPAVLAMVNMVVMDGIVMGPTHCAFDNCTKPLSNACGKGESFCQIHEREFHNHCRVRDCQNNKFEGTQACQEHHNDRHLYRQSRTKSSLAGVQRMLNRPNEHLAWNSEVPRNVQPHDEDAPEVENENYFSPGCYYCVETICAPCGVVIAWVKFAKSESPTNILKFMEDTFPDESTRPDYICIDKACLVLRTSIQNGSWDEWCKTSKLMV</sequence>
<evidence type="ECO:0000259" key="1">
    <source>
        <dbReference type="Pfam" id="PF18721"/>
    </source>
</evidence>
<evidence type="ECO:0000313" key="2">
    <source>
        <dbReference type="EMBL" id="KIJ93120.1"/>
    </source>
</evidence>
<dbReference type="EMBL" id="KN838864">
    <property type="protein sequence ID" value="KIJ93120.1"/>
    <property type="molecule type" value="Genomic_DNA"/>
</dbReference>
<dbReference type="InterPro" id="IPR040898">
    <property type="entry name" value="CxC6"/>
</dbReference>
<proteinExistence type="predicted"/>
<dbReference type="Proteomes" id="UP000054477">
    <property type="component" value="Unassembled WGS sequence"/>
</dbReference>
<dbReference type="AlphaFoldDB" id="A0A0C9WQ10"/>
<accession>A0A0C9WQ10</accession>
<reference evidence="3" key="2">
    <citation type="submission" date="2015-01" db="EMBL/GenBank/DDBJ databases">
        <title>Evolutionary Origins and Diversification of the Mycorrhizal Mutualists.</title>
        <authorList>
            <consortium name="DOE Joint Genome Institute"/>
            <consortium name="Mycorrhizal Genomics Consortium"/>
            <person name="Kohler A."/>
            <person name="Kuo A."/>
            <person name="Nagy L.G."/>
            <person name="Floudas D."/>
            <person name="Copeland A."/>
            <person name="Barry K.W."/>
            <person name="Cichocki N."/>
            <person name="Veneault-Fourrey C."/>
            <person name="LaButti K."/>
            <person name="Lindquist E.A."/>
            <person name="Lipzen A."/>
            <person name="Lundell T."/>
            <person name="Morin E."/>
            <person name="Murat C."/>
            <person name="Riley R."/>
            <person name="Ohm R."/>
            <person name="Sun H."/>
            <person name="Tunlid A."/>
            <person name="Henrissat B."/>
            <person name="Grigoriev I.V."/>
            <person name="Hibbett D.S."/>
            <person name="Martin F."/>
        </authorList>
    </citation>
    <scope>NUCLEOTIDE SEQUENCE [LARGE SCALE GENOMIC DNA]</scope>
    <source>
        <strain evidence="3">LaAM-08-1</strain>
    </source>
</reference>
<organism evidence="2 3">
    <name type="scientific">Laccaria amethystina LaAM-08-1</name>
    <dbReference type="NCBI Taxonomy" id="1095629"/>
    <lineage>
        <taxon>Eukaryota</taxon>
        <taxon>Fungi</taxon>
        <taxon>Dikarya</taxon>
        <taxon>Basidiomycota</taxon>
        <taxon>Agaricomycotina</taxon>
        <taxon>Agaricomycetes</taxon>
        <taxon>Agaricomycetidae</taxon>
        <taxon>Agaricales</taxon>
        <taxon>Agaricineae</taxon>
        <taxon>Hydnangiaceae</taxon>
        <taxon>Laccaria</taxon>
    </lineage>
</organism>
<name>A0A0C9WQ10_9AGAR</name>
<keyword evidence="3" id="KW-1185">Reference proteome</keyword>
<feature type="non-terminal residue" evidence="2">
    <location>
        <position position="1"/>
    </location>
</feature>